<accession>G2RB84</accession>
<dbReference type="eggNOG" id="ENOG502RAA5">
    <property type="taxonomic scope" value="Eukaryota"/>
</dbReference>
<keyword evidence="2" id="KW-1185">Reference proteome</keyword>
<evidence type="ECO:0000313" key="1">
    <source>
        <dbReference type="EMBL" id="AEO69055.1"/>
    </source>
</evidence>
<dbReference type="Proteomes" id="UP000008181">
    <property type="component" value="Chromosome 4"/>
</dbReference>
<dbReference type="KEGG" id="ttt:THITE_2054949"/>
<name>G2RB84_THETT</name>
<dbReference type="AlphaFoldDB" id="G2RB84"/>
<dbReference type="GeneID" id="11524585"/>
<organism evidence="1 2">
    <name type="scientific">Thermothielavioides terrestris (strain ATCC 38088 / NRRL 8126)</name>
    <name type="common">Thielavia terrestris</name>
    <dbReference type="NCBI Taxonomy" id="578455"/>
    <lineage>
        <taxon>Eukaryota</taxon>
        <taxon>Fungi</taxon>
        <taxon>Dikarya</taxon>
        <taxon>Ascomycota</taxon>
        <taxon>Pezizomycotina</taxon>
        <taxon>Sordariomycetes</taxon>
        <taxon>Sordariomycetidae</taxon>
        <taxon>Sordariales</taxon>
        <taxon>Chaetomiaceae</taxon>
        <taxon>Thermothielavioides</taxon>
        <taxon>Thermothielavioides terrestris</taxon>
    </lineage>
</organism>
<dbReference type="RefSeq" id="XP_003655391.1">
    <property type="nucleotide sequence ID" value="XM_003655343.1"/>
</dbReference>
<protein>
    <submittedName>
        <fullName evidence="1">Uncharacterized protein</fullName>
    </submittedName>
</protein>
<evidence type="ECO:0000313" key="2">
    <source>
        <dbReference type="Proteomes" id="UP000008181"/>
    </source>
</evidence>
<reference evidence="1 2" key="1">
    <citation type="journal article" date="2011" name="Nat. Biotechnol.">
        <title>Comparative genomic analysis of the thermophilic biomass-degrading fungi Myceliophthora thermophila and Thielavia terrestris.</title>
        <authorList>
            <person name="Berka R.M."/>
            <person name="Grigoriev I.V."/>
            <person name="Otillar R."/>
            <person name="Salamov A."/>
            <person name="Grimwood J."/>
            <person name="Reid I."/>
            <person name="Ishmael N."/>
            <person name="John T."/>
            <person name="Darmond C."/>
            <person name="Moisan M.-C."/>
            <person name="Henrissat B."/>
            <person name="Coutinho P.M."/>
            <person name="Lombard V."/>
            <person name="Natvig D.O."/>
            <person name="Lindquist E."/>
            <person name="Schmutz J."/>
            <person name="Lucas S."/>
            <person name="Harris P."/>
            <person name="Powlowski J."/>
            <person name="Bellemare A."/>
            <person name="Taylor D."/>
            <person name="Butler G."/>
            <person name="de Vries R.P."/>
            <person name="Allijn I.E."/>
            <person name="van den Brink J."/>
            <person name="Ushinsky S."/>
            <person name="Storms R."/>
            <person name="Powell A.J."/>
            <person name="Paulsen I.T."/>
            <person name="Elbourne L.D.H."/>
            <person name="Baker S.E."/>
            <person name="Magnuson J."/>
            <person name="LaBoissiere S."/>
            <person name="Clutterbuck A.J."/>
            <person name="Martinez D."/>
            <person name="Wogulis M."/>
            <person name="de Leon A.L."/>
            <person name="Rey M.W."/>
            <person name="Tsang A."/>
        </authorList>
    </citation>
    <scope>NUCLEOTIDE SEQUENCE [LARGE SCALE GENOMIC DNA]</scope>
    <source>
        <strain evidence="2">ATCC 38088 / NRRL 8126</strain>
    </source>
</reference>
<proteinExistence type="predicted"/>
<dbReference type="OrthoDB" id="3561681at2759"/>
<dbReference type="HOGENOM" id="CLU_2096599_0_0_1"/>
<dbReference type="EMBL" id="CP003012">
    <property type="protein sequence ID" value="AEO69055.1"/>
    <property type="molecule type" value="Genomic_DNA"/>
</dbReference>
<gene>
    <name evidence="1" type="ORF">THITE_2054949</name>
</gene>
<sequence>MDWPLNDPEFFEEDLENVFIYQARRSKAIYRFEGDNVRNCSKKYLHPRDTNLQHGLGTRDEPPNKQHNPANLEYLPFTRASFERIITAFPLHGETTRIINRSDMAFFTDINLLSSPVKALCKRWRSHPGCMWTGC</sequence>